<evidence type="ECO:0000259" key="2">
    <source>
        <dbReference type="Pfam" id="PF00188"/>
    </source>
</evidence>
<dbReference type="OrthoDB" id="68195at2"/>
<organism evidence="3 4">
    <name type="scientific">Rarobacter faecitabidus</name>
    <dbReference type="NCBI Taxonomy" id="13243"/>
    <lineage>
        <taxon>Bacteria</taxon>
        <taxon>Bacillati</taxon>
        <taxon>Actinomycetota</taxon>
        <taxon>Actinomycetes</taxon>
        <taxon>Micrococcales</taxon>
        <taxon>Rarobacteraceae</taxon>
        <taxon>Rarobacter</taxon>
    </lineage>
</organism>
<protein>
    <submittedName>
        <fullName evidence="3">Uncharacterized protein YkwD</fullName>
    </submittedName>
</protein>
<name>A0A542ZX41_RARFA</name>
<comment type="caution">
    <text evidence="3">The sequence shown here is derived from an EMBL/GenBank/DDBJ whole genome shotgun (WGS) entry which is preliminary data.</text>
</comment>
<dbReference type="Pfam" id="PF00188">
    <property type="entry name" value="CAP"/>
    <property type="match status" value="1"/>
</dbReference>
<sequence length="727" mass="76376">MSSERTQGQSLRHFAARFREPAAGKQRRPANHAVSTAVVLAVVVAVAYSAISITPATAATRFADAWTSAIEPGITAGSRVTSEVACYNTTLKITASSSEQDKDDALSAVRCLLNNERLAWDLPDLTPFAMLDEAARVHNAWMAGTHVFDHLETGAGSLPTPPDRVAAAGYNWSFVAENIAAGQTTARSVVDGWLHSVGHCKNILSPNPTDFGVAVSTGYVSVGASNVSPIWTNVFARWSGAPAPSSETAGMLACDAGLGFEPRSGELRNQAEPAITVTDGAGHPVASSVNETHNPGYGTEMERIFTLTNTSATAIVNPSFVATMTDRPLDQPWLGIGDVTCVFDDPDTPQVVLVEQDCMGTGEGDGRLYIPTTISPGESVKVKVGSYNGPSLEKLTGNVTGFQVTFGGRVTESGSYVPSATGDRVFSMRWSWVISRTSVGFGIPSVQDKPTADLVIGANGTTTWRVPVYNKGADTLPLAAVIFVSAARGAKIVSASLPGASCVAGKSYADSSNGVRCTLPAGTLTSNATRQLTIVARPKTATKAKAGGKYLDRGAIGVAMSIGSDKSLLLAFKTDVAVGGPFFDTLPADYLGVRKGRVKPDSNLDNKMRAAGFCVKGNDCDLNLNGQWDSQEGSKAKGGTPSKLTVKAKGAKRKVFFAVKVTAKKKPAKGYVTVSRGKKLLKIVVLKKGKASITLAKQAKGTGKYTITYRGRGTVLKSTRTLTVKIR</sequence>
<dbReference type="RefSeq" id="WP_142120222.1">
    <property type="nucleotide sequence ID" value="NZ_BAAASV010000002.1"/>
</dbReference>
<feature type="domain" description="SCP" evidence="2">
    <location>
        <begin position="113"/>
        <end position="218"/>
    </location>
</feature>
<evidence type="ECO:0000313" key="3">
    <source>
        <dbReference type="EMBL" id="TQL64923.1"/>
    </source>
</evidence>
<keyword evidence="1" id="KW-0812">Transmembrane</keyword>
<dbReference type="Gene3D" id="3.40.33.10">
    <property type="entry name" value="CAP"/>
    <property type="match status" value="1"/>
</dbReference>
<dbReference type="PANTHER" id="PTHR31157:SF1">
    <property type="entry name" value="SCP DOMAIN-CONTAINING PROTEIN"/>
    <property type="match status" value="1"/>
</dbReference>
<dbReference type="InterPro" id="IPR035940">
    <property type="entry name" value="CAP_sf"/>
</dbReference>
<gene>
    <name evidence="3" type="ORF">FB461_1455</name>
</gene>
<dbReference type="PANTHER" id="PTHR31157">
    <property type="entry name" value="SCP DOMAIN-CONTAINING PROTEIN"/>
    <property type="match status" value="1"/>
</dbReference>
<dbReference type="Proteomes" id="UP000315389">
    <property type="component" value="Unassembled WGS sequence"/>
</dbReference>
<dbReference type="SUPFAM" id="SSF55797">
    <property type="entry name" value="PR-1-like"/>
    <property type="match status" value="1"/>
</dbReference>
<evidence type="ECO:0000313" key="4">
    <source>
        <dbReference type="Proteomes" id="UP000315389"/>
    </source>
</evidence>
<dbReference type="AlphaFoldDB" id="A0A542ZX41"/>
<dbReference type="InterPro" id="IPR014044">
    <property type="entry name" value="CAP_dom"/>
</dbReference>
<feature type="transmembrane region" description="Helical" evidence="1">
    <location>
        <begin position="33"/>
        <end position="51"/>
    </location>
</feature>
<keyword evidence="1" id="KW-0472">Membrane</keyword>
<proteinExistence type="predicted"/>
<keyword evidence="1" id="KW-1133">Transmembrane helix</keyword>
<reference evidence="3 4" key="1">
    <citation type="submission" date="2019-06" db="EMBL/GenBank/DDBJ databases">
        <title>Sequencing the genomes of 1000 actinobacteria strains.</title>
        <authorList>
            <person name="Klenk H.-P."/>
        </authorList>
    </citation>
    <scope>NUCLEOTIDE SEQUENCE [LARGE SCALE GENOMIC DNA]</scope>
    <source>
        <strain evidence="3 4">DSM 4813</strain>
    </source>
</reference>
<evidence type="ECO:0000256" key="1">
    <source>
        <dbReference type="SAM" id="Phobius"/>
    </source>
</evidence>
<accession>A0A542ZX41</accession>
<dbReference type="EMBL" id="VFOS01000001">
    <property type="protein sequence ID" value="TQL64923.1"/>
    <property type="molecule type" value="Genomic_DNA"/>
</dbReference>
<keyword evidence="4" id="KW-1185">Reference proteome</keyword>
<dbReference type="CDD" id="cd05379">
    <property type="entry name" value="CAP_bacterial"/>
    <property type="match status" value="1"/>
</dbReference>